<gene>
    <name evidence="2" type="ORF">FCE95_08245</name>
</gene>
<feature type="chain" id="PRO_5020504901" evidence="1">
    <location>
        <begin position="27"/>
        <end position="400"/>
    </location>
</feature>
<organism evidence="2 3">
    <name type="scientific">Luteimonas gilva</name>
    <dbReference type="NCBI Taxonomy" id="2572684"/>
    <lineage>
        <taxon>Bacteria</taxon>
        <taxon>Pseudomonadati</taxon>
        <taxon>Pseudomonadota</taxon>
        <taxon>Gammaproteobacteria</taxon>
        <taxon>Lysobacterales</taxon>
        <taxon>Lysobacteraceae</taxon>
        <taxon>Luteimonas</taxon>
    </lineage>
</organism>
<accession>A0A4U5JMY4</accession>
<proteinExistence type="predicted"/>
<evidence type="ECO:0000256" key="1">
    <source>
        <dbReference type="SAM" id="SignalP"/>
    </source>
</evidence>
<dbReference type="AlphaFoldDB" id="A0A4U5JMY4"/>
<sequence>MTTHRILKTAFASAVAAASLCSAASASDHLDTPTVIADPAADIGDLYAWTSADGRRLNLVMDIVGGKFSDKVAYVFHVDSGRTVGHTAATIAIDCRFDEEGDIRCEAGDDRVAGAADGAQGIESAHRRFRVFAGLRDDPFANNVRGTRQAYDVAAKALQAGVARDGAGCPRFDAATAHGILDRWRHTDGGPAQNLLAGWKSAALVVSIDLSMVNRGGPVLGVWSATYAIGGADAELDAPIDRAGRPLTGNALLGPLDPEADSDRRKEQYNRAAQTDWPSFVPDIQRTLALYDGFDGVCGNAWRAKSEAQDPERYRALAELLADDRLWVDSRAKVCARFMGVERANAGAKPADCGGRTPDSDAVDVYRALLVNGTDRGVEDGIDRDDKRHSSVDFPFLAAP</sequence>
<keyword evidence="1" id="KW-0732">Signal</keyword>
<comment type="caution">
    <text evidence="2">The sequence shown here is derived from an EMBL/GenBank/DDBJ whole genome shotgun (WGS) entry which is preliminary data.</text>
</comment>
<dbReference type="OrthoDB" id="9791748at2"/>
<dbReference type="RefSeq" id="WP_137266555.1">
    <property type="nucleotide sequence ID" value="NZ_SZUA01000002.1"/>
</dbReference>
<evidence type="ECO:0000313" key="2">
    <source>
        <dbReference type="EMBL" id="TKR30126.1"/>
    </source>
</evidence>
<feature type="signal peptide" evidence="1">
    <location>
        <begin position="1"/>
        <end position="26"/>
    </location>
</feature>
<dbReference type="EMBL" id="SZUA01000002">
    <property type="protein sequence ID" value="TKR30126.1"/>
    <property type="molecule type" value="Genomic_DNA"/>
</dbReference>
<reference evidence="2 3" key="1">
    <citation type="submission" date="2019-04" db="EMBL/GenBank/DDBJ databases">
        <title>Reference strain of H23.</title>
        <authorList>
            <person name="Luo X."/>
        </authorList>
    </citation>
    <scope>NUCLEOTIDE SEQUENCE [LARGE SCALE GENOMIC DNA]</scope>
    <source>
        <strain evidence="2 3">H23</strain>
    </source>
</reference>
<evidence type="ECO:0000313" key="3">
    <source>
        <dbReference type="Proteomes" id="UP000308707"/>
    </source>
</evidence>
<protein>
    <submittedName>
        <fullName evidence="2">DUF4331 domain-containing protein</fullName>
    </submittedName>
</protein>
<name>A0A4U5JMY4_9GAMM</name>
<dbReference type="Proteomes" id="UP000308707">
    <property type="component" value="Unassembled WGS sequence"/>
</dbReference>
<keyword evidence="3" id="KW-1185">Reference proteome</keyword>